<feature type="transmembrane region" description="Helical" evidence="12">
    <location>
        <begin position="189"/>
        <end position="209"/>
    </location>
</feature>
<feature type="transmembrane region" description="Helical" evidence="12">
    <location>
        <begin position="159"/>
        <end position="177"/>
    </location>
</feature>
<dbReference type="PROSITE" id="PS50850">
    <property type="entry name" value="MFS"/>
    <property type="match status" value="1"/>
</dbReference>
<evidence type="ECO:0000256" key="9">
    <source>
        <dbReference type="ARBA" id="ARBA00057034"/>
    </source>
</evidence>
<feature type="transmembrane region" description="Helical" evidence="12">
    <location>
        <begin position="258"/>
        <end position="280"/>
    </location>
</feature>
<dbReference type="GO" id="GO:0015137">
    <property type="term" value="F:citrate transmembrane transporter activity"/>
    <property type="evidence" value="ECO:0007669"/>
    <property type="project" value="UniProtKB-ARBA"/>
</dbReference>
<dbReference type="InterPro" id="IPR011701">
    <property type="entry name" value="MFS"/>
</dbReference>
<dbReference type="GeneID" id="37116602"/>
<keyword evidence="6 12" id="KW-0472">Membrane</keyword>
<name>A0A317WYZ7_9EURO</name>
<feature type="transmembrane region" description="Helical" evidence="12">
    <location>
        <begin position="66"/>
        <end position="89"/>
    </location>
</feature>
<feature type="transmembrane region" description="Helical" evidence="12">
    <location>
        <begin position="455"/>
        <end position="477"/>
    </location>
</feature>
<dbReference type="OrthoDB" id="440553at2759"/>
<keyword evidence="15" id="KW-1185">Reference proteome</keyword>
<dbReference type="PANTHER" id="PTHR23502">
    <property type="entry name" value="MAJOR FACILITATOR SUPERFAMILY"/>
    <property type="match status" value="1"/>
</dbReference>
<dbReference type="InterPro" id="IPR036259">
    <property type="entry name" value="MFS_trans_sf"/>
</dbReference>
<feature type="region of interest" description="Disordered" evidence="11">
    <location>
        <begin position="1"/>
        <end position="24"/>
    </location>
</feature>
<dbReference type="STRING" id="1450535.A0A317WYZ7"/>
<reference evidence="14 15" key="1">
    <citation type="submission" date="2016-12" db="EMBL/GenBank/DDBJ databases">
        <title>The genomes of Aspergillus section Nigri reveals drivers in fungal speciation.</title>
        <authorList>
            <consortium name="DOE Joint Genome Institute"/>
            <person name="Vesth T.C."/>
            <person name="Nybo J."/>
            <person name="Theobald S."/>
            <person name="Brandl J."/>
            <person name="Frisvad J.C."/>
            <person name="Nielsen K.F."/>
            <person name="Lyhne E.K."/>
            <person name="Kogle M.E."/>
            <person name="Kuo A."/>
            <person name="Riley R."/>
            <person name="Clum A."/>
            <person name="Nolan M."/>
            <person name="Lipzen A."/>
            <person name="Salamov A."/>
            <person name="Henrissat B."/>
            <person name="Wiebenga A."/>
            <person name="De Vries R.P."/>
            <person name="Grigoriev I.V."/>
            <person name="Mortensen U.H."/>
            <person name="Andersen M.R."/>
            <person name="Baker S.E."/>
        </authorList>
    </citation>
    <scope>NUCLEOTIDE SEQUENCE [LARGE SCALE GENOMIC DNA]</scope>
    <source>
        <strain evidence="14 15">CBS 115572</strain>
    </source>
</reference>
<evidence type="ECO:0000256" key="2">
    <source>
        <dbReference type="ARBA" id="ARBA00008335"/>
    </source>
</evidence>
<evidence type="ECO:0000256" key="12">
    <source>
        <dbReference type="SAM" id="Phobius"/>
    </source>
</evidence>
<dbReference type="FunFam" id="1.20.1720.10:FF:000009">
    <property type="entry name" value="MFS multidrug transporter"/>
    <property type="match status" value="1"/>
</dbReference>
<dbReference type="GO" id="GO:0140115">
    <property type="term" value="P:export across plasma membrane"/>
    <property type="evidence" value="ECO:0007669"/>
    <property type="project" value="UniProtKB-ARBA"/>
</dbReference>
<keyword evidence="4 12" id="KW-0812">Transmembrane</keyword>
<dbReference type="RefSeq" id="XP_025469334.1">
    <property type="nucleotide sequence ID" value="XM_025614459.1"/>
</dbReference>
<dbReference type="EMBL" id="MSFK01000009">
    <property type="protein sequence ID" value="PWY91606.1"/>
    <property type="molecule type" value="Genomic_DNA"/>
</dbReference>
<evidence type="ECO:0000256" key="7">
    <source>
        <dbReference type="ARBA" id="ARBA00023180"/>
    </source>
</evidence>
<dbReference type="Pfam" id="PF07690">
    <property type="entry name" value="MFS_1"/>
    <property type="match status" value="1"/>
</dbReference>
<comment type="caution">
    <text evidence="14">The sequence shown here is derived from an EMBL/GenBank/DDBJ whole genome shotgun (WGS) entry which is preliminary data.</text>
</comment>
<evidence type="ECO:0000313" key="15">
    <source>
        <dbReference type="Proteomes" id="UP000246702"/>
    </source>
</evidence>
<evidence type="ECO:0000256" key="10">
    <source>
        <dbReference type="ARBA" id="ARBA00074746"/>
    </source>
</evidence>
<sequence length="501" mass="54089">MPSEGSARPSDPDTATAPPSEPPYSIFDNRQKWLIIVIVSTAATFSGFTSNIYFPALPTIANELHVSVELVNLSVTSYLIFQGLALSIWGPISDVRGRRTAYVGTFIVFLGACIGLAETKSYAQLIVLRCLQSTGSASTIAIGSGVIDDITTRAERGGYMGIFQAGLLVPVAVGPVIGGGIAESLGWKAIFWFLTIYSGVFLCLLVILLPETLRSIVANGSRTPSNPLTKTTKIPWQDAQTSQSHLAAKKPINIFGPLRMLISNHTAPIIFFLAIYYAVWQMSITAMSSLFKSRYGLSEIQIGLTFIANGVGSMIGTLVTGKILDADYRRVKANYEASFEGEHGNDTTTQSTRDDDFPLEKARLRLVPIFAISQCLSIILFGCTIQYPHKVPIAIPIISTFITGWTAVSTQSLIMTYSVDIFPDKSAAASASLNLARCLFAAGGTSFIMPMINGVGVGVAFTICVAVQLVALMGPLIQWKFAAGWRKKEREEAARRAEVKD</sequence>
<comment type="catalytic activity">
    <reaction evidence="8">
        <text>citrate(in) = citrate(out)</text>
        <dbReference type="Rhea" id="RHEA:33183"/>
        <dbReference type="ChEBI" id="CHEBI:16947"/>
    </reaction>
</comment>
<dbReference type="Proteomes" id="UP000246702">
    <property type="component" value="Unassembled WGS sequence"/>
</dbReference>
<dbReference type="Gene3D" id="1.20.1250.20">
    <property type="entry name" value="MFS general substrate transporter like domains"/>
    <property type="match status" value="1"/>
</dbReference>
<dbReference type="AlphaFoldDB" id="A0A317WYZ7"/>
<dbReference type="FunFam" id="1.20.1250.20:FF:000172">
    <property type="entry name" value="MFS multidrug resistance transporter"/>
    <property type="match status" value="1"/>
</dbReference>
<keyword evidence="7" id="KW-0325">Glycoprotein</keyword>
<evidence type="ECO:0000256" key="3">
    <source>
        <dbReference type="ARBA" id="ARBA00022448"/>
    </source>
</evidence>
<evidence type="ECO:0000256" key="8">
    <source>
        <dbReference type="ARBA" id="ARBA00051015"/>
    </source>
</evidence>
<evidence type="ECO:0000256" key="11">
    <source>
        <dbReference type="SAM" id="MobiDB-lite"/>
    </source>
</evidence>
<evidence type="ECO:0000256" key="5">
    <source>
        <dbReference type="ARBA" id="ARBA00022989"/>
    </source>
</evidence>
<feature type="domain" description="Major facilitator superfamily (MFS) profile" evidence="13">
    <location>
        <begin position="35"/>
        <end position="483"/>
    </location>
</feature>
<dbReference type="PANTHER" id="PTHR23502:SF151">
    <property type="entry name" value="MAJOR FACILITATOR SUPERFAMILY (MFS) PROFILE DOMAIN-CONTAINING PROTEIN"/>
    <property type="match status" value="1"/>
</dbReference>
<feature type="transmembrane region" description="Helical" evidence="12">
    <location>
        <begin position="33"/>
        <end position="54"/>
    </location>
</feature>
<gene>
    <name evidence="14" type="ORF">BO94DRAFT_564923</name>
</gene>
<evidence type="ECO:0000259" key="13">
    <source>
        <dbReference type="PROSITE" id="PS50850"/>
    </source>
</evidence>
<evidence type="ECO:0000256" key="4">
    <source>
        <dbReference type="ARBA" id="ARBA00022692"/>
    </source>
</evidence>
<proteinExistence type="inferred from homology"/>
<comment type="similarity">
    <text evidence="2">Belongs to the major facilitator superfamily.</text>
</comment>
<feature type="transmembrane region" description="Helical" evidence="12">
    <location>
        <begin position="300"/>
        <end position="320"/>
    </location>
</feature>
<accession>A0A317WYZ7</accession>
<feature type="transmembrane region" description="Helical" evidence="12">
    <location>
        <begin position="393"/>
        <end position="415"/>
    </location>
</feature>
<keyword evidence="3" id="KW-0813">Transport</keyword>
<protein>
    <recommendedName>
        <fullName evidence="10">Citrate exporter 1</fullName>
    </recommendedName>
</protein>
<evidence type="ECO:0000313" key="14">
    <source>
        <dbReference type="EMBL" id="PWY91606.1"/>
    </source>
</evidence>
<comment type="function">
    <text evidence="9">Transmembrane transporter that exports citrate across the cell membrane.</text>
</comment>
<organism evidence="14 15">
    <name type="scientific">Aspergillus sclerotioniger CBS 115572</name>
    <dbReference type="NCBI Taxonomy" id="1450535"/>
    <lineage>
        <taxon>Eukaryota</taxon>
        <taxon>Fungi</taxon>
        <taxon>Dikarya</taxon>
        <taxon>Ascomycota</taxon>
        <taxon>Pezizomycotina</taxon>
        <taxon>Eurotiomycetes</taxon>
        <taxon>Eurotiomycetidae</taxon>
        <taxon>Eurotiales</taxon>
        <taxon>Aspergillaceae</taxon>
        <taxon>Aspergillus</taxon>
        <taxon>Aspergillus subgen. Circumdati</taxon>
    </lineage>
</organism>
<keyword evidence="5 12" id="KW-1133">Transmembrane helix</keyword>
<evidence type="ECO:0000256" key="1">
    <source>
        <dbReference type="ARBA" id="ARBA00004141"/>
    </source>
</evidence>
<feature type="transmembrane region" description="Helical" evidence="12">
    <location>
        <begin position="366"/>
        <end position="387"/>
    </location>
</feature>
<comment type="subcellular location">
    <subcellularLocation>
        <location evidence="1">Membrane</location>
        <topology evidence="1">Multi-pass membrane protein</topology>
    </subcellularLocation>
</comment>
<dbReference type="SUPFAM" id="SSF103473">
    <property type="entry name" value="MFS general substrate transporter"/>
    <property type="match status" value="1"/>
</dbReference>
<dbReference type="InterPro" id="IPR020846">
    <property type="entry name" value="MFS_dom"/>
</dbReference>
<feature type="transmembrane region" description="Helical" evidence="12">
    <location>
        <begin position="101"/>
        <end position="117"/>
    </location>
</feature>
<dbReference type="GO" id="GO:0005886">
    <property type="term" value="C:plasma membrane"/>
    <property type="evidence" value="ECO:0007669"/>
    <property type="project" value="TreeGrafter"/>
</dbReference>
<evidence type="ECO:0000256" key="6">
    <source>
        <dbReference type="ARBA" id="ARBA00023136"/>
    </source>
</evidence>